<evidence type="ECO:0000313" key="3">
    <source>
        <dbReference type="EMBL" id="TDH67427.1"/>
    </source>
</evidence>
<dbReference type="PANTHER" id="PTHR22967:SF92">
    <property type="entry name" value="LD17053P"/>
    <property type="match status" value="1"/>
</dbReference>
<organism evidence="3 4">
    <name type="scientific">Bremia lactucae</name>
    <name type="common">Lettuce downy mildew</name>
    <dbReference type="NCBI Taxonomy" id="4779"/>
    <lineage>
        <taxon>Eukaryota</taxon>
        <taxon>Sar</taxon>
        <taxon>Stramenopiles</taxon>
        <taxon>Oomycota</taxon>
        <taxon>Peronosporomycetes</taxon>
        <taxon>Peronosporales</taxon>
        <taxon>Peronosporaceae</taxon>
        <taxon>Bremia</taxon>
    </lineage>
</organism>
<dbReference type="Pfam" id="PF00069">
    <property type="entry name" value="Pkinase"/>
    <property type="match status" value="1"/>
</dbReference>
<dbReference type="EMBL" id="SHOA02000014">
    <property type="protein sequence ID" value="TDH67427.1"/>
    <property type="molecule type" value="Genomic_DNA"/>
</dbReference>
<dbReference type="Proteomes" id="UP000294530">
    <property type="component" value="Unassembled WGS sequence"/>
</dbReference>
<feature type="domain" description="Protein kinase" evidence="2">
    <location>
        <begin position="146"/>
        <end position="440"/>
    </location>
</feature>
<dbReference type="GO" id="GO:0005737">
    <property type="term" value="C:cytoplasm"/>
    <property type="evidence" value="ECO:0007669"/>
    <property type="project" value="TreeGrafter"/>
</dbReference>
<reference evidence="3 4" key="1">
    <citation type="journal article" date="2021" name="Genome Biol.">
        <title>AFLAP: assembly-free linkage analysis pipeline using k-mers from genome sequencing data.</title>
        <authorList>
            <person name="Fletcher K."/>
            <person name="Zhang L."/>
            <person name="Gil J."/>
            <person name="Han R."/>
            <person name="Cavanaugh K."/>
            <person name="Michelmore R."/>
        </authorList>
    </citation>
    <scope>NUCLEOTIDE SEQUENCE [LARGE SCALE GENOMIC DNA]</scope>
    <source>
        <strain evidence="3 4">SF5</strain>
    </source>
</reference>
<dbReference type="OrthoDB" id="248923at2759"/>
<proteinExistence type="predicted"/>
<comment type="caution">
    <text evidence="3">The sequence shown here is derived from an EMBL/GenBank/DDBJ whole genome shotgun (WGS) entry which is preliminary data.</text>
</comment>
<dbReference type="KEGG" id="blac:94350058"/>
<dbReference type="RefSeq" id="XP_067816926.1">
    <property type="nucleotide sequence ID" value="XM_067964387.1"/>
</dbReference>
<name>A0A976ID22_BRELC</name>
<dbReference type="InterPro" id="IPR011009">
    <property type="entry name" value="Kinase-like_dom_sf"/>
</dbReference>
<evidence type="ECO:0000256" key="1">
    <source>
        <dbReference type="ARBA" id="ARBA00022741"/>
    </source>
</evidence>
<keyword evidence="1" id="KW-0547">Nucleotide-binding</keyword>
<dbReference type="FunFam" id="1.10.510.10:FF:001092">
    <property type="entry name" value="NAK/MPSK protein kinase"/>
    <property type="match status" value="1"/>
</dbReference>
<gene>
    <name evidence="3" type="ORF">CCR75_006317</name>
</gene>
<sequence>MHELQEVIVIRHDQDVKAGCSVLRCVRGDNVICLNARQIEALATVALGLDPFCRPFPREACASLIIAAAVAISLFPATRCALFIILENVLFIHFNDRRKSVLMMMRRPPGDRMCSAVTFFPFYAAHRMLSCLGYSQSVRLKSGRTVIISSEIAQGGFSFVYKARDPENGESFALKKILCQTDEQVHSTKAEIQAHYNFKHPNIMPLIDYAVISTQTEILTYYLLFPYMENGTLRDMIDTAINQDVRISEAQILDIFLKICRAVAELHIKVPPLAHRDIKPENIMLSDEGEPLLTDFGSVTVADVTISGRCDALLLQEQAACHSSMAYRAPAPAELTRFRALELYDALGHSHITSATDVWSLGCLLYALAFGYSPFECSFYDSGVVRVVECSYLAVIGSIKFPKNCPYSPKFCNMIRWILTLDASARPTVFDIIERLHSLND</sequence>
<accession>A0A976ID22</accession>
<evidence type="ECO:0000313" key="4">
    <source>
        <dbReference type="Proteomes" id="UP000294530"/>
    </source>
</evidence>
<evidence type="ECO:0000259" key="2">
    <source>
        <dbReference type="PROSITE" id="PS50011"/>
    </source>
</evidence>
<protein>
    <recommendedName>
        <fullName evidence="2">Protein kinase domain-containing protein</fullName>
    </recommendedName>
</protein>
<dbReference type="PROSITE" id="PS00108">
    <property type="entry name" value="PROTEIN_KINASE_ST"/>
    <property type="match status" value="1"/>
</dbReference>
<dbReference type="Gene3D" id="1.10.510.10">
    <property type="entry name" value="Transferase(Phosphotransferase) domain 1"/>
    <property type="match status" value="1"/>
</dbReference>
<dbReference type="GeneID" id="94350058"/>
<dbReference type="GO" id="GO:0004674">
    <property type="term" value="F:protein serine/threonine kinase activity"/>
    <property type="evidence" value="ECO:0007669"/>
    <property type="project" value="TreeGrafter"/>
</dbReference>
<dbReference type="SUPFAM" id="SSF56112">
    <property type="entry name" value="Protein kinase-like (PK-like)"/>
    <property type="match status" value="1"/>
</dbReference>
<dbReference type="AlphaFoldDB" id="A0A976ID22"/>
<dbReference type="InterPro" id="IPR000719">
    <property type="entry name" value="Prot_kinase_dom"/>
</dbReference>
<dbReference type="InterPro" id="IPR008271">
    <property type="entry name" value="Ser/Thr_kinase_AS"/>
</dbReference>
<keyword evidence="4" id="KW-1185">Reference proteome</keyword>
<dbReference type="GO" id="GO:0005524">
    <property type="term" value="F:ATP binding"/>
    <property type="evidence" value="ECO:0007669"/>
    <property type="project" value="InterPro"/>
</dbReference>
<dbReference type="PROSITE" id="PS50011">
    <property type="entry name" value="PROTEIN_KINASE_DOM"/>
    <property type="match status" value="1"/>
</dbReference>
<dbReference type="SMART" id="SM00220">
    <property type="entry name" value="S_TKc"/>
    <property type="match status" value="1"/>
</dbReference>
<dbReference type="PANTHER" id="PTHR22967">
    <property type="entry name" value="SERINE/THREONINE PROTEIN KINASE"/>
    <property type="match status" value="1"/>
</dbReference>